<accession>A0ABN8M011</accession>
<keyword evidence="4 7" id="KW-0863">Zinc-finger</keyword>
<proteinExistence type="predicted"/>
<dbReference type="PANTHER" id="PTHR45718">
    <property type="entry name" value="TRANSCRIPTIONAL ACTIVATOR CUBITUS INTERRUPTUS"/>
    <property type="match status" value="1"/>
</dbReference>
<feature type="region of interest" description="Disordered" evidence="8">
    <location>
        <begin position="601"/>
        <end position="627"/>
    </location>
</feature>
<dbReference type="PANTHER" id="PTHR45718:SF7">
    <property type="entry name" value="C2H2-TYPE DOMAIN-CONTAINING PROTEIN"/>
    <property type="match status" value="1"/>
</dbReference>
<dbReference type="InterPro" id="IPR056436">
    <property type="entry name" value="Znf-C2H2_ZIC1-5/GLI1-3-like"/>
</dbReference>
<keyword evidence="11" id="KW-1185">Reference proteome</keyword>
<evidence type="ECO:0000256" key="2">
    <source>
        <dbReference type="ARBA" id="ARBA00022723"/>
    </source>
</evidence>
<name>A0ABN8M011_9CNID</name>
<dbReference type="PROSITE" id="PS50157">
    <property type="entry name" value="ZINC_FINGER_C2H2_2"/>
    <property type="match status" value="4"/>
</dbReference>
<keyword evidence="6" id="KW-0539">Nucleus</keyword>
<dbReference type="SMART" id="SM00355">
    <property type="entry name" value="ZnF_C2H2"/>
    <property type="match status" value="5"/>
</dbReference>
<dbReference type="Gene3D" id="3.30.160.60">
    <property type="entry name" value="Classic Zinc Finger"/>
    <property type="match status" value="5"/>
</dbReference>
<evidence type="ECO:0000256" key="1">
    <source>
        <dbReference type="ARBA" id="ARBA00004123"/>
    </source>
</evidence>
<dbReference type="InterPro" id="IPR043359">
    <property type="entry name" value="GLI-like"/>
</dbReference>
<keyword evidence="3" id="KW-0677">Repeat</keyword>
<evidence type="ECO:0000313" key="11">
    <source>
        <dbReference type="Proteomes" id="UP001159427"/>
    </source>
</evidence>
<sequence>MKVNKTEMDQAMECLFQTGNVMRGHNTDINLKDYSDTVRYLEQFQEITSKTFSAEFQKSGAEIAEETDVKRSPEPLPAPFSMYGPSDGFYSSRVQGQNILNPNVRNGNLVSERGIPNHFGSFKHAEIGVENMISSERGAPMFDYHYSQHNTHGGMSTNEVANFANAANTQNEFAVENSTTPFGQGVAKGCLSPSLQNGPQQVAINPLAGLTELAEKANFASELARNGVAESRFSSQPRRGQINGPAVQYNFPEAPRSRSWSRSIPEGVNSFFNGGQQPFQADEFSPTLSTGSSILTDSELGSPCHSARPRHFFPYSESESDLSPTEINPYDRSRASYQNYNSRTFANYKLWSNQTESITPNVTVVPDPRSKLSQLFKSGSRSTTKSEEILKEHLQNFGKYLPTQGDKKQEKKADTEQENSWTGEEAVKEKKTSTTASNAKESSEENTVFPCKWVNCEGSIFSEQDDLVRHIEKVHIDQRKADDLYICYWKDCSRQRRAFNARYKLVIHMRVHSGEKPNKCTFPGCNKAFSRLENLKIHMRSHTGEKPYLCQHLGCPKAFSNSSDRAKHQRTHQDTKPYACQVPGCPKRYTDPSSLRKHFKQHANGKMPQQNSNTKTKQKTRGNRSSKRDLLCAGVTRPLSDFAFMDEYQARKRQKMLDTLRQTTEKKLALENGFAQALPDTQRAWYGPESMYRQYNPPPSQPVARASTPTPEEEQDFRYTQMLSSMEIPTFEETLKPLMSGYST</sequence>
<feature type="region of interest" description="Disordered" evidence="8">
    <location>
        <begin position="400"/>
        <end position="441"/>
    </location>
</feature>
<dbReference type="PROSITE" id="PS00028">
    <property type="entry name" value="ZINC_FINGER_C2H2_1"/>
    <property type="match status" value="3"/>
</dbReference>
<feature type="region of interest" description="Disordered" evidence="8">
    <location>
        <begin position="231"/>
        <end position="260"/>
    </location>
</feature>
<evidence type="ECO:0000256" key="7">
    <source>
        <dbReference type="PROSITE-ProRule" id="PRU00042"/>
    </source>
</evidence>
<keyword evidence="5" id="KW-0862">Zinc</keyword>
<evidence type="ECO:0000313" key="10">
    <source>
        <dbReference type="EMBL" id="CAH3022893.1"/>
    </source>
</evidence>
<dbReference type="EMBL" id="CALNXI010000238">
    <property type="protein sequence ID" value="CAH3022893.1"/>
    <property type="molecule type" value="Genomic_DNA"/>
</dbReference>
<evidence type="ECO:0000256" key="8">
    <source>
        <dbReference type="SAM" id="MobiDB-lite"/>
    </source>
</evidence>
<comment type="caution">
    <text evidence="10">The sequence shown here is derived from an EMBL/GenBank/DDBJ whole genome shotgun (WGS) entry which is preliminary data.</text>
</comment>
<evidence type="ECO:0000256" key="5">
    <source>
        <dbReference type="ARBA" id="ARBA00022833"/>
    </source>
</evidence>
<feature type="domain" description="C2H2-type" evidence="9">
    <location>
        <begin position="578"/>
        <end position="607"/>
    </location>
</feature>
<feature type="domain" description="C2H2-type" evidence="9">
    <location>
        <begin position="490"/>
        <end position="517"/>
    </location>
</feature>
<feature type="domain" description="C2H2-type" evidence="9">
    <location>
        <begin position="518"/>
        <end position="547"/>
    </location>
</feature>
<gene>
    <name evidence="10" type="ORF">PEVE_00017245</name>
</gene>
<evidence type="ECO:0000256" key="6">
    <source>
        <dbReference type="ARBA" id="ARBA00023242"/>
    </source>
</evidence>
<organism evidence="10 11">
    <name type="scientific">Porites evermanni</name>
    <dbReference type="NCBI Taxonomy" id="104178"/>
    <lineage>
        <taxon>Eukaryota</taxon>
        <taxon>Metazoa</taxon>
        <taxon>Cnidaria</taxon>
        <taxon>Anthozoa</taxon>
        <taxon>Hexacorallia</taxon>
        <taxon>Scleractinia</taxon>
        <taxon>Fungiina</taxon>
        <taxon>Poritidae</taxon>
        <taxon>Porites</taxon>
    </lineage>
</organism>
<feature type="domain" description="C2H2-type" evidence="9">
    <location>
        <begin position="548"/>
        <end position="577"/>
    </location>
</feature>
<dbReference type="Pfam" id="PF00096">
    <property type="entry name" value="zf-C2H2"/>
    <property type="match status" value="3"/>
</dbReference>
<feature type="region of interest" description="Disordered" evidence="8">
    <location>
        <begin position="694"/>
        <end position="713"/>
    </location>
</feature>
<dbReference type="InterPro" id="IPR013087">
    <property type="entry name" value="Znf_C2H2_type"/>
</dbReference>
<comment type="subcellular location">
    <subcellularLocation>
        <location evidence="1">Nucleus</location>
    </subcellularLocation>
</comment>
<evidence type="ECO:0000256" key="4">
    <source>
        <dbReference type="ARBA" id="ARBA00022771"/>
    </source>
</evidence>
<evidence type="ECO:0000256" key="3">
    <source>
        <dbReference type="ARBA" id="ARBA00022737"/>
    </source>
</evidence>
<dbReference type="InterPro" id="IPR036236">
    <property type="entry name" value="Znf_C2H2_sf"/>
</dbReference>
<feature type="compositionally biased region" description="Basic residues" evidence="8">
    <location>
        <begin position="616"/>
        <end position="625"/>
    </location>
</feature>
<reference evidence="10 11" key="1">
    <citation type="submission" date="2022-05" db="EMBL/GenBank/DDBJ databases">
        <authorList>
            <consortium name="Genoscope - CEA"/>
            <person name="William W."/>
        </authorList>
    </citation>
    <scope>NUCLEOTIDE SEQUENCE [LARGE SCALE GENOMIC DNA]</scope>
</reference>
<evidence type="ECO:0000259" key="9">
    <source>
        <dbReference type="PROSITE" id="PS50157"/>
    </source>
</evidence>
<keyword evidence="2" id="KW-0479">Metal-binding</keyword>
<feature type="compositionally biased region" description="Basic and acidic residues" evidence="8">
    <location>
        <begin position="405"/>
        <end position="415"/>
    </location>
</feature>
<dbReference type="Pfam" id="PF23561">
    <property type="entry name" value="zf-C2H2_15"/>
    <property type="match status" value="1"/>
</dbReference>
<dbReference type="SUPFAM" id="SSF57667">
    <property type="entry name" value="beta-beta-alpha zinc fingers"/>
    <property type="match status" value="3"/>
</dbReference>
<dbReference type="Proteomes" id="UP001159427">
    <property type="component" value="Unassembled WGS sequence"/>
</dbReference>
<protein>
    <recommendedName>
        <fullName evidence="9">C2H2-type domain-containing protein</fullName>
    </recommendedName>
</protein>